<dbReference type="AlphaFoldDB" id="A0A8D5GDE8"/>
<evidence type="ECO:0000256" key="3">
    <source>
        <dbReference type="ARBA" id="ARBA00022643"/>
    </source>
</evidence>
<evidence type="ECO:0000256" key="5">
    <source>
        <dbReference type="ARBA" id="ARBA00023002"/>
    </source>
</evidence>
<dbReference type="RefSeq" id="WP_221763503.1">
    <property type="nucleotide sequence ID" value="NZ_AP024110.1"/>
</dbReference>
<comment type="cofactor">
    <cofactor evidence="1">
        <name>FMN</name>
        <dbReference type="ChEBI" id="CHEBI:58210"/>
    </cofactor>
</comment>
<keyword evidence="2" id="KW-0285">Flavoprotein</keyword>
<dbReference type="EMBL" id="AP024110">
    <property type="protein sequence ID" value="BCM25413.1"/>
    <property type="molecule type" value="Genomic_DNA"/>
</dbReference>
<proteinExistence type="predicted"/>
<keyword evidence="5" id="KW-0560">Oxidoreductase</keyword>
<dbReference type="InterPro" id="IPR013785">
    <property type="entry name" value="Aldolase_TIM"/>
</dbReference>
<name>A0A8D5GDE8_9PROT</name>
<keyword evidence="4" id="KW-0521">NADP</keyword>
<sequence>MAKLFTEFKLRETVFKNRIFVSPMCQYSAEDGIPNHWHLVNYGSRAVGGAALVMVEATAINPEGRITPHCTGLWSDKHTEAFKPIADFIKKNGAVAGIQIGHAGRKASSDMPWNGGGFLPKTQGGWQTVAPSALPASSAHGAPLALSTDDIKSISQQFLDTAKRALEAGFDVIELHSAHGYLLHEFLSPISNQRTDEYGGSLENRCRLTLEIAKVLRDFWPQDKPVFVRISVTDWMENTGQQSWDLAQSIQLSKWLKEIGIDLIDCSSGGLVLDATIPVGAGYQTQFAEAIRKEAGIATSAVGMITEPVQAEHILMTGQADVVSLAREMLRDPYWPLRAAKELEADITWPLQYQRAKRT</sequence>
<protein>
    <submittedName>
        <fullName evidence="7">Oxidoreductase</fullName>
    </submittedName>
</protein>
<dbReference type="GO" id="GO:0003959">
    <property type="term" value="F:NADPH dehydrogenase activity"/>
    <property type="evidence" value="ECO:0007669"/>
    <property type="project" value="InterPro"/>
</dbReference>
<keyword evidence="3" id="KW-0288">FMN</keyword>
<dbReference type="Pfam" id="PF00724">
    <property type="entry name" value="Oxidored_FMN"/>
    <property type="match status" value="1"/>
</dbReference>
<dbReference type="GO" id="GO:0050661">
    <property type="term" value="F:NADP binding"/>
    <property type="evidence" value="ECO:0007669"/>
    <property type="project" value="InterPro"/>
</dbReference>
<organism evidence="7 8">
    <name type="scientific">Methyloradius palustris</name>
    <dbReference type="NCBI Taxonomy" id="2778876"/>
    <lineage>
        <taxon>Bacteria</taxon>
        <taxon>Pseudomonadati</taxon>
        <taxon>Pseudomonadota</taxon>
        <taxon>Betaproteobacteria</taxon>
        <taxon>Nitrosomonadales</taxon>
        <taxon>Methylophilaceae</taxon>
        <taxon>Methyloradius</taxon>
    </lineage>
</organism>
<accession>A0A8D5GDE8</accession>
<dbReference type="InterPro" id="IPR044152">
    <property type="entry name" value="YqjM-like"/>
</dbReference>
<evidence type="ECO:0000256" key="1">
    <source>
        <dbReference type="ARBA" id="ARBA00001917"/>
    </source>
</evidence>
<feature type="domain" description="NADH:flavin oxidoreductase/NADH oxidase N-terminal" evidence="6">
    <location>
        <begin position="3"/>
        <end position="344"/>
    </location>
</feature>
<dbReference type="InterPro" id="IPR001155">
    <property type="entry name" value="OxRdtase_FMN_N"/>
</dbReference>
<dbReference type="PANTHER" id="PTHR43303">
    <property type="entry name" value="NADPH DEHYDROGENASE C23G7.10C-RELATED"/>
    <property type="match status" value="1"/>
</dbReference>
<evidence type="ECO:0000313" key="7">
    <source>
        <dbReference type="EMBL" id="BCM25413.1"/>
    </source>
</evidence>
<dbReference type="CDD" id="cd02932">
    <property type="entry name" value="OYE_YqiM_FMN"/>
    <property type="match status" value="1"/>
</dbReference>
<dbReference type="Proteomes" id="UP000826722">
    <property type="component" value="Chromosome"/>
</dbReference>
<dbReference type="SUPFAM" id="SSF51395">
    <property type="entry name" value="FMN-linked oxidoreductases"/>
    <property type="match status" value="1"/>
</dbReference>
<gene>
    <name evidence="7" type="ORF">ZMTM_16720</name>
</gene>
<dbReference type="GO" id="GO:0010181">
    <property type="term" value="F:FMN binding"/>
    <property type="evidence" value="ECO:0007669"/>
    <property type="project" value="InterPro"/>
</dbReference>
<dbReference type="PANTHER" id="PTHR43303:SF4">
    <property type="entry name" value="NADPH DEHYDROGENASE C23G7.10C-RELATED"/>
    <property type="match status" value="1"/>
</dbReference>
<evidence type="ECO:0000313" key="8">
    <source>
        <dbReference type="Proteomes" id="UP000826722"/>
    </source>
</evidence>
<keyword evidence="8" id="KW-1185">Reference proteome</keyword>
<evidence type="ECO:0000259" key="6">
    <source>
        <dbReference type="Pfam" id="PF00724"/>
    </source>
</evidence>
<evidence type="ECO:0000256" key="2">
    <source>
        <dbReference type="ARBA" id="ARBA00022630"/>
    </source>
</evidence>
<dbReference type="KEGG" id="mpau:ZMTM_16720"/>
<evidence type="ECO:0000256" key="4">
    <source>
        <dbReference type="ARBA" id="ARBA00022857"/>
    </source>
</evidence>
<dbReference type="Gene3D" id="3.20.20.70">
    <property type="entry name" value="Aldolase class I"/>
    <property type="match status" value="1"/>
</dbReference>
<reference evidence="7" key="1">
    <citation type="journal article" date="2021" name="Arch. Microbiol.">
        <title>Methyloradius palustris gen. nov., sp. nov., a methanol-oxidizing bacterium isolated from snow.</title>
        <authorList>
            <person name="Miyadera T."/>
            <person name="Kojima H."/>
            <person name="Fukui M."/>
        </authorList>
    </citation>
    <scope>NUCLEOTIDE SEQUENCE</scope>
    <source>
        <strain evidence="7">Zm11</strain>
    </source>
</reference>